<feature type="compositionally biased region" description="Acidic residues" evidence="1">
    <location>
        <begin position="142"/>
        <end position="151"/>
    </location>
</feature>
<feature type="compositionally biased region" description="Basic and acidic residues" evidence="1">
    <location>
        <begin position="105"/>
        <end position="116"/>
    </location>
</feature>
<dbReference type="Proteomes" id="UP000599391">
    <property type="component" value="Unassembled WGS sequence"/>
</dbReference>
<dbReference type="EMBL" id="JAECZB010000027">
    <property type="protein sequence ID" value="MBH8553226.1"/>
    <property type="molecule type" value="Genomic_DNA"/>
</dbReference>
<accession>A0A8J7L2V5</accession>
<keyword evidence="2" id="KW-0472">Membrane</keyword>
<protein>
    <submittedName>
        <fullName evidence="3">Uncharacterized protein</fullName>
    </submittedName>
</protein>
<sequence>MKVAVQQEDLQLLARTLQEQFLAEVPFGEVFQIKCAVNQDELMILTQHPVAVTVDTQQIFAVLEEVLQSVPTYREQRVQCFLRVFGDKLPYAKHSLTMKQKEVGGVKETGEAREEMSFSFPSPSSFSSSSSSSLTYSPLTEDSQEEEDELFDPLADTPDLLTTPKKRPVKPILLGVGLVGIVVLGSAAYLLTRPCVMSECREIQAAQKLKTESRQLISRAKSENELVAVQKQLEATSADLAVIPSWSSRYQQAEELKVSLSGQSAKINQVIKALQTAAVATQKTQTLAKSLEELQATQHLWRQAIAPLETINPNSELYKLVQPKLLKYRLSLQTVNQKLQNQERWLKKLTAAKGVASVAIKREANAKSLTDWRKVQSTWQIAVNALVVIPSNSPADQEAQKLLLEYKPKLAAARDRATKEQLAAQSYQQAVNAAKQARAYEKLNQWQAAVVYWGQAFQTAKQISQDSFYYSSAQSLTEPYSAALKQAQEKLELTNSLQQTRNDLTKTCSDEIRICNFNINDKGIIVSLTPEYEQILQSTSSETEPQNASPVVDATNHLQILEEALAVISDNANIPVLLYDTQGNGIYTRIPGG</sequence>
<evidence type="ECO:0000313" key="3">
    <source>
        <dbReference type="EMBL" id="MBH8553226.1"/>
    </source>
</evidence>
<feature type="compositionally biased region" description="Low complexity" evidence="1">
    <location>
        <begin position="117"/>
        <end position="133"/>
    </location>
</feature>
<comment type="caution">
    <text evidence="3">The sequence shown here is derived from an EMBL/GenBank/DDBJ whole genome shotgun (WGS) entry which is preliminary data.</text>
</comment>
<evidence type="ECO:0000313" key="4">
    <source>
        <dbReference type="Proteomes" id="UP000599391"/>
    </source>
</evidence>
<reference evidence="3 4" key="1">
    <citation type="journal article" date="2021" name="Int. J. Syst. Evol. Microbiol.">
        <title>Amazonocrinis nigriterrae gen. nov., sp. nov., Atlanticothrix silvestris gen. nov., sp. nov. and Dendronalium phyllosphericum gen. nov., sp. nov., nostocacean cyanobacteria from Brazilian environments.</title>
        <authorList>
            <person name="Alvarenga D.O."/>
            <person name="Andreote A.P.D."/>
            <person name="Branco L.H.Z."/>
            <person name="Delbaje E."/>
            <person name="Cruz R.B."/>
            <person name="Varani A.M."/>
            <person name="Fiore M.F."/>
        </authorList>
    </citation>
    <scope>NUCLEOTIDE SEQUENCE [LARGE SCALE GENOMIC DNA]</scope>
    <source>
        <strain evidence="3 4">CENA357</strain>
    </source>
</reference>
<evidence type="ECO:0000256" key="1">
    <source>
        <dbReference type="SAM" id="MobiDB-lite"/>
    </source>
</evidence>
<evidence type="ECO:0000256" key="2">
    <source>
        <dbReference type="SAM" id="Phobius"/>
    </source>
</evidence>
<dbReference type="RefSeq" id="WP_214439515.1">
    <property type="nucleotide sequence ID" value="NZ_JAECZB010000027.1"/>
</dbReference>
<feature type="region of interest" description="Disordered" evidence="1">
    <location>
        <begin position="105"/>
        <end position="158"/>
    </location>
</feature>
<organism evidence="3 4">
    <name type="scientific">Atlanticothrix silvestris CENA357</name>
    <dbReference type="NCBI Taxonomy" id="1725252"/>
    <lineage>
        <taxon>Bacteria</taxon>
        <taxon>Bacillati</taxon>
        <taxon>Cyanobacteriota</taxon>
        <taxon>Cyanophyceae</taxon>
        <taxon>Nostocales</taxon>
        <taxon>Nodulariaceae</taxon>
        <taxon>Atlanticothrix</taxon>
        <taxon>Atlanticothrix silvestris</taxon>
    </lineage>
</organism>
<proteinExistence type="predicted"/>
<name>A0A8J7L2V5_9CYAN</name>
<keyword evidence="2" id="KW-1133">Transmembrane helix</keyword>
<dbReference type="AlphaFoldDB" id="A0A8J7L2V5"/>
<gene>
    <name evidence="3" type="ORF">I8751_12760</name>
</gene>
<keyword evidence="4" id="KW-1185">Reference proteome</keyword>
<keyword evidence="2" id="KW-0812">Transmembrane</keyword>
<feature type="transmembrane region" description="Helical" evidence="2">
    <location>
        <begin position="172"/>
        <end position="191"/>
    </location>
</feature>